<dbReference type="PROSITE" id="PS51092">
    <property type="entry name" value="FN2_2"/>
    <property type="match status" value="1"/>
</dbReference>
<dbReference type="InterPro" id="IPR000562">
    <property type="entry name" value="FN_type2_dom"/>
</dbReference>
<reference evidence="8" key="1">
    <citation type="journal article" date="2023" name="G3 (Bethesda)">
        <title>Whole genome assembly and annotation of the endangered Caribbean coral Acropora cervicornis.</title>
        <authorList>
            <person name="Selwyn J.D."/>
            <person name="Vollmer S.V."/>
        </authorList>
    </citation>
    <scope>NUCLEOTIDE SEQUENCE</scope>
    <source>
        <strain evidence="8">K2</strain>
    </source>
</reference>
<evidence type="ECO:0000259" key="7">
    <source>
        <dbReference type="PROSITE" id="PS51092"/>
    </source>
</evidence>
<dbReference type="InterPro" id="IPR013806">
    <property type="entry name" value="Kringle-like"/>
</dbReference>
<evidence type="ECO:0000256" key="1">
    <source>
        <dbReference type="ARBA" id="ARBA00022737"/>
    </source>
</evidence>
<dbReference type="PANTHER" id="PTHR24543">
    <property type="entry name" value="MULTICOPPER OXIDASE-RELATED"/>
    <property type="match status" value="1"/>
</dbReference>
<sequence>MILALAVAFMILCHSSHGGRLVPTRRTLSHGLKLGDKGHNDLREKNVVLDKKEAFNFFGLFEGDINHECYEEGCVFNEVVEHYGYSEKSYEYWNTYQCKKFNKDCDEVSCRGNPLGMEDKKISGGGIVASSWYSPHTEFLPSQGRLNNHKGSWCPKSADDDPEPYLQVELPLRHNICAVATQGSALNEKYYVTEYKLQTSLDRENWVTYQENGTEKIFQGNSNARDMVKRNLAEPVEALFVRFAPKEWNNLPCMRVEVYGEPTNCTVKTKDDECCVFPFTYGGERMFTCASYSFGRKWCALTSDYDKDRKWGQCRGW</sequence>
<dbReference type="PROSITE" id="PS01285">
    <property type="entry name" value="FA58C_1"/>
    <property type="match status" value="1"/>
</dbReference>
<feature type="chain" id="PRO_5042175735" evidence="4">
    <location>
        <begin position="19"/>
        <end position="317"/>
    </location>
</feature>
<dbReference type="GO" id="GO:0005576">
    <property type="term" value="C:extracellular region"/>
    <property type="evidence" value="ECO:0007669"/>
    <property type="project" value="InterPro"/>
</dbReference>
<gene>
    <name evidence="8" type="ORF">P5673_004607</name>
</gene>
<keyword evidence="4" id="KW-0732">Signal</keyword>
<dbReference type="Pfam" id="PF00594">
    <property type="entry name" value="Gla"/>
    <property type="match status" value="1"/>
</dbReference>
<dbReference type="CDD" id="cd00057">
    <property type="entry name" value="FA58C"/>
    <property type="match status" value="1"/>
</dbReference>
<dbReference type="InterPro" id="IPR035972">
    <property type="entry name" value="GLA-like_dom_SF"/>
</dbReference>
<dbReference type="PROSITE" id="PS00011">
    <property type="entry name" value="GLA_1"/>
    <property type="match status" value="1"/>
</dbReference>
<dbReference type="InterPro" id="IPR008979">
    <property type="entry name" value="Galactose-bd-like_sf"/>
</dbReference>
<keyword evidence="2" id="KW-1015">Disulfide bond</keyword>
<evidence type="ECO:0000256" key="4">
    <source>
        <dbReference type="SAM" id="SignalP"/>
    </source>
</evidence>
<dbReference type="GO" id="GO:0005509">
    <property type="term" value="F:calcium ion binding"/>
    <property type="evidence" value="ECO:0007669"/>
    <property type="project" value="InterPro"/>
</dbReference>
<dbReference type="SUPFAM" id="SSF49785">
    <property type="entry name" value="Galactose-binding domain-like"/>
    <property type="match status" value="1"/>
</dbReference>
<dbReference type="Pfam" id="PF00754">
    <property type="entry name" value="F5_F8_type_C"/>
    <property type="match status" value="1"/>
</dbReference>
<evidence type="ECO:0000256" key="3">
    <source>
        <dbReference type="PROSITE-ProRule" id="PRU00479"/>
    </source>
</evidence>
<dbReference type="Gene3D" id="2.10.10.10">
    <property type="entry name" value="Fibronectin, type II, collagen-binding"/>
    <property type="match status" value="1"/>
</dbReference>
<dbReference type="SMART" id="SM00059">
    <property type="entry name" value="FN2"/>
    <property type="match status" value="1"/>
</dbReference>
<name>A0AAD9R177_ACRCE</name>
<reference evidence="8" key="2">
    <citation type="journal article" date="2023" name="Science">
        <title>Genomic signatures of disease resistance in endangered staghorn corals.</title>
        <authorList>
            <person name="Vollmer S.V."/>
            <person name="Selwyn J.D."/>
            <person name="Despard B.A."/>
            <person name="Roesel C.L."/>
        </authorList>
    </citation>
    <scope>NUCLEOTIDE SEQUENCE</scope>
    <source>
        <strain evidence="8">K2</strain>
    </source>
</reference>
<organism evidence="8 9">
    <name type="scientific">Acropora cervicornis</name>
    <name type="common">Staghorn coral</name>
    <dbReference type="NCBI Taxonomy" id="6130"/>
    <lineage>
        <taxon>Eukaryota</taxon>
        <taxon>Metazoa</taxon>
        <taxon>Cnidaria</taxon>
        <taxon>Anthozoa</taxon>
        <taxon>Hexacorallia</taxon>
        <taxon>Scleractinia</taxon>
        <taxon>Astrocoeniina</taxon>
        <taxon>Acroporidae</taxon>
        <taxon>Acropora</taxon>
    </lineage>
</organism>
<dbReference type="SUPFAM" id="SSF57440">
    <property type="entry name" value="Kringle-like"/>
    <property type="match status" value="1"/>
</dbReference>
<comment type="caution">
    <text evidence="8">The sequence shown here is derived from an EMBL/GenBank/DDBJ whole genome shotgun (WGS) entry which is preliminary data.</text>
</comment>
<feature type="domain" description="Gla" evidence="6">
    <location>
        <begin position="52"/>
        <end position="98"/>
    </location>
</feature>
<dbReference type="SUPFAM" id="SSF57630">
    <property type="entry name" value="GLA-domain"/>
    <property type="match status" value="1"/>
</dbReference>
<dbReference type="PROSITE" id="PS50998">
    <property type="entry name" value="GLA_2"/>
    <property type="match status" value="1"/>
</dbReference>
<dbReference type="InterPro" id="IPR036943">
    <property type="entry name" value="FN_type2_sf"/>
</dbReference>
<dbReference type="FunFam" id="2.60.120.260:FF:000016">
    <property type="entry name" value="Contactin-associated protein-like 4 isoform 1"/>
    <property type="match status" value="1"/>
</dbReference>
<comment type="caution">
    <text evidence="3">Lacks conserved residue(s) required for the propagation of feature annotation.</text>
</comment>
<dbReference type="AlphaFoldDB" id="A0AAD9R177"/>
<dbReference type="Pfam" id="PF00040">
    <property type="entry name" value="fn2"/>
    <property type="match status" value="1"/>
</dbReference>
<evidence type="ECO:0000313" key="8">
    <source>
        <dbReference type="EMBL" id="KAK2570895.1"/>
    </source>
</evidence>
<feature type="domain" description="F5/8 type C" evidence="5">
    <location>
        <begin position="110"/>
        <end position="261"/>
    </location>
</feature>
<dbReference type="CDD" id="cd00062">
    <property type="entry name" value="FN2"/>
    <property type="match status" value="1"/>
</dbReference>
<dbReference type="PANTHER" id="PTHR24543:SF335">
    <property type="entry name" value="EGF-LIKE REPEAT AND DISCOIDIN I-LIKE DOMAIN-CONTAINING PROTEIN 3"/>
    <property type="match status" value="1"/>
</dbReference>
<dbReference type="EMBL" id="JARQWQ010000007">
    <property type="protein sequence ID" value="KAK2570895.1"/>
    <property type="molecule type" value="Genomic_DNA"/>
</dbReference>
<dbReference type="InterPro" id="IPR000294">
    <property type="entry name" value="GLA_domain"/>
</dbReference>
<evidence type="ECO:0000259" key="6">
    <source>
        <dbReference type="PROSITE" id="PS50998"/>
    </source>
</evidence>
<dbReference type="SMART" id="SM00231">
    <property type="entry name" value="FA58C"/>
    <property type="match status" value="1"/>
</dbReference>
<evidence type="ECO:0000259" key="5">
    <source>
        <dbReference type="PROSITE" id="PS50022"/>
    </source>
</evidence>
<evidence type="ECO:0000256" key="2">
    <source>
        <dbReference type="ARBA" id="ARBA00023157"/>
    </source>
</evidence>
<keyword evidence="1" id="KW-0677">Repeat</keyword>
<dbReference type="Gene3D" id="2.60.120.260">
    <property type="entry name" value="Galactose-binding domain-like"/>
    <property type="match status" value="1"/>
</dbReference>
<proteinExistence type="predicted"/>
<protein>
    <submittedName>
        <fullName evidence="8">Neuropilin-2</fullName>
    </submittedName>
</protein>
<accession>A0AAD9R177</accession>
<dbReference type="Gene3D" id="4.10.740.10">
    <property type="entry name" value="Coagulation Factor IX"/>
    <property type="match status" value="1"/>
</dbReference>
<feature type="domain" description="Fibronectin type-II" evidence="7">
    <location>
        <begin position="270"/>
        <end position="316"/>
    </location>
</feature>
<dbReference type="InterPro" id="IPR000421">
    <property type="entry name" value="FA58C"/>
</dbReference>
<keyword evidence="9" id="KW-1185">Reference proteome</keyword>
<dbReference type="Proteomes" id="UP001249851">
    <property type="component" value="Unassembled WGS sequence"/>
</dbReference>
<feature type="signal peptide" evidence="4">
    <location>
        <begin position="1"/>
        <end position="18"/>
    </location>
</feature>
<evidence type="ECO:0000313" key="9">
    <source>
        <dbReference type="Proteomes" id="UP001249851"/>
    </source>
</evidence>
<dbReference type="PROSITE" id="PS50022">
    <property type="entry name" value="FA58C_3"/>
    <property type="match status" value="1"/>
</dbReference>
<dbReference type="InterPro" id="IPR017857">
    <property type="entry name" value="Coagulation_fac-like_Gla_dom"/>
</dbReference>